<feature type="region of interest" description="Disordered" evidence="1">
    <location>
        <begin position="53"/>
        <end position="78"/>
    </location>
</feature>
<sequence>MPTPPHTSIPTQLVRRYLPQLARLIHPDYFSSNQTAHSTNLASLQSLNSLISTSFPQSSSSPLPPTHTPKPTTLSFYIHPKTQKTPPKLITHTLTPYPPHTLSQRNPPPKAHLAASFLTLCTKAGVQISQPDIESLSSLLEPTPSRPSPFRPRKKTPTNNELRQEFQSAFRSHIEQQDVPTPQKTKASLRLPPLLRFSTSLTPSQKAHAETQWKEVLSSPEWADLPSLGKTIPVLVVGRQIEQGGVLVVPWNLEAEEVKGYLRVEVPRVEAEVRDREGR</sequence>
<keyword evidence="3" id="KW-1185">Reference proteome</keyword>
<feature type="region of interest" description="Disordered" evidence="1">
    <location>
        <begin position="136"/>
        <end position="158"/>
    </location>
</feature>
<name>A0AAD5S099_9FUNG</name>
<dbReference type="EMBL" id="JADGJD010002726">
    <property type="protein sequence ID" value="KAJ3029291.1"/>
    <property type="molecule type" value="Genomic_DNA"/>
</dbReference>
<evidence type="ECO:0000313" key="3">
    <source>
        <dbReference type="Proteomes" id="UP001212841"/>
    </source>
</evidence>
<evidence type="ECO:0008006" key="4">
    <source>
        <dbReference type="Google" id="ProtNLM"/>
    </source>
</evidence>
<evidence type="ECO:0000313" key="2">
    <source>
        <dbReference type="EMBL" id="KAJ3029291.1"/>
    </source>
</evidence>
<proteinExistence type="predicted"/>
<organism evidence="2 3">
    <name type="scientific">Rhizophlyctis rosea</name>
    <dbReference type="NCBI Taxonomy" id="64517"/>
    <lineage>
        <taxon>Eukaryota</taxon>
        <taxon>Fungi</taxon>
        <taxon>Fungi incertae sedis</taxon>
        <taxon>Chytridiomycota</taxon>
        <taxon>Chytridiomycota incertae sedis</taxon>
        <taxon>Chytridiomycetes</taxon>
        <taxon>Rhizophlyctidales</taxon>
        <taxon>Rhizophlyctidaceae</taxon>
        <taxon>Rhizophlyctis</taxon>
    </lineage>
</organism>
<accession>A0AAD5S099</accession>
<dbReference type="Proteomes" id="UP001212841">
    <property type="component" value="Unassembled WGS sequence"/>
</dbReference>
<dbReference type="AlphaFoldDB" id="A0AAD5S099"/>
<reference evidence="2" key="1">
    <citation type="submission" date="2020-05" db="EMBL/GenBank/DDBJ databases">
        <title>Phylogenomic resolution of chytrid fungi.</title>
        <authorList>
            <person name="Stajich J.E."/>
            <person name="Amses K."/>
            <person name="Simmons R."/>
            <person name="Seto K."/>
            <person name="Myers J."/>
            <person name="Bonds A."/>
            <person name="Quandt C.A."/>
            <person name="Barry K."/>
            <person name="Liu P."/>
            <person name="Grigoriev I."/>
            <person name="Longcore J.E."/>
            <person name="James T.Y."/>
        </authorList>
    </citation>
    <scope>NUCLEOTIDE SEQUENCE</scope>
    <source>
        <strain evidence="2">JEL0318</strain>
    </source>
</reference>
<protein>
    <recommendedName>
        <fullName evidence="4">DUF4460 domain-containing protein</fullName>
    </recommendedName>
</protein>
<gene>
    <name evidence="2" type="ORF">HK097_005825</name>
</gene>
<evidence type="ECO:0000256" key="1">
    <source>
        <dbReference type="SAM" id="MobiDB-lite"/>
    </source>
</evidence>
<comment type="caution">
    <text evidence="2">The sequence shown here is derived from an EMBL/GenBank/DDBJ whole genome shotgun (WGS) entry which is preliminary data.</text>
</comment>